<feature type="transmembrane region" description="Helical" evidence="1">
    <location>
        <begin position="67"/>
        <end position="89"/>
    </location>
</feature>
<sequence>MKLITNPRHYITSKWKRITVLIILYTIVLTVFFDDSDFTGLLAIDNTVNEIKETAEGEKPKPSHTQLVVSLLDMLIERFTFVVITISSVGYGDVVPKSRRLRLINSFFILLFVYVIYND</sequence>
<dbReference type="EMBL" id="MN740207">
    <property type="protein sequence ID" value="QHT93452.1"/>
    <property type="molecule type" value="Genomic_DNA"/>
</dbReference>
<organism evidence="3">
    <name type="scientific">viral metagenome</name>
    <dbReference type="NCBI Taxonomy" id="1070528"/>
    <lineage>
        <taxon>unclassified sequences</taxon>
        <taxon>metagenomes</taxon>
        <taxon>organismal metagenomes</taxon>
    </lineage>
</organism>
<keyword evidence="1" id="KW-1133">Transmembrane helix</keyword>
<dbReference type="InterPro" id="IPR013099">
    <property type="entry name" value="K_chnl_dom"/>
</dbReference>
<keyword evidence="1" id="KW-0472">Membrane</keyword>
<evidence type="ECO:0000313" key="3">
    <source>
        <dbReference type="EMBL" id="QHT93452.1"/>
    </source>
</evidence>
<proteinExistence type="predicted"/>
<evidence type="ECO:0000259" key="2">
    <source>
        <dbReference type="Pfam" id="PF07885"/>
    </source>
</evidence>
<dbReference type="Gene3D" id="1.10.287.70">
    <property type="match status" value="1"/>
</dbReference>
<dbReference type="SUPFAM" id="SSF81324">
    <property type="entry name" value="Voltage-gated potassium channels"/>
    <property type="match status" value="1"/>
</dbReference>
<accession>A0A6C0IKE9</accession>
<keyword evidence="1" id="KW-0812">Transmembrane</keyword>
<feature type="transmembrane region" description="Helical" evidence="1">
    <location>
        <begin position="101"/>
        <end position="117"/>
    </location>
</feature>
<name>A0A6C0IKE9_9ZZZZ</name>
<feature type="transmembrane region" description="Helical" evidence="1">
    <location>
        <begin position="15"/>
        <end position="33"/>
    </location>
</feature>
<dbReference type="AlphaFoldDB" id="A0A6C0IKE9"/>
<protein>
    <recommendedName>
        <fullName evidence="2">Potassium channel domain-containing protein</fullName>
    </recommendedName>
</protein>
<feature type="domain" description="Potassium channel" evidence="2">
    <location>
        <begin position="76"/>
        <end position="114"/>
    </location>
</feature>
<dbReference type="Pfam" id="PF07885">
    <property type="entry name" value="Ion_trans_2"/>
    <property type="match status" value="1"/>
</dbReference>
<reference evidence="3" key="1">
    <citation type="journal article" date="2020" name="Nature">
        <title>Giant virus diversity and host interactions through global metagenomics.</title>
        <authorList>
            <person name="Schulz F."/>
            <person name="Roux S."/>
            <person name="Paez-Espino D."/>
            <person name="Jungbluth S."/>
            <person name="Walsh D.A."/>
            <person name="Denef V.J."/>
            <person name="McMahon K.D."/>
            <person name="Konstantinidis K.T."/>
            <person name="Eloe-Fadrosh E.A."/>
            <person name="Kyrpides N.C."/>
            <person name="Woyke T."/>
        </authorList>
    </citation>
    <scope>NUCLEOTIDE SEQUENCE</scope>
    <source>
        <strain evidence="3">GVMAG-M-3300024252-29</strain>
    </source>
</reference>
<evidence type="ECO:0000256" key="1">
    <source>
        <dbReference type="SAM" id="Phobius"/>
    </source>
</evidence>